<dbReference type="EC" id="2.7.11.1" evidence="2"/>
<dbReference type="InterPro" id="IPR001245">
    <property type="entry name" value="Ser-Thr/Tyr_kinase_cat_dom"/>
</dbReference>
<evidence type="ECO:0000256" key="6">
    <source>
        <dbReference type="ARBA" id="ARBA00022729"/>
    </source>
</evidence>
<dbReference type="GO" id="GO:0005886">
    <property type="term" value="C:plasma membrane"/>
    <property type="evidence" value="ECO:0007669"/>
    <property type="project" value="UniProtKB-SubCell"/>
</dbReference>
<keyword evidence="6" id="KW-0732">Signal</keyword>
<dbReference type="Gene3D" id="3.30.200.20">
    <property type="entry name" value="Phosphorylase Kinase, domain 1"/>
    <property type="match status" value="1"/>
</dbReference>
<evidence type="ECO:0000256" key="9">
    <source>
        <dbReference type="ARBA" id="ARBA00022840"/>
    </source>
</evidence>
<dbReference type="SMART" id="SM00473">
    <property type="entry name" value="PAN_AP"/>
    <property type="match status" value="1"/>
</dbReference>
<dbReference type="InterPro" id="IPR011009">
    <property type="entry name" value="Kinase-like_dom_sf"/>
</dbReference>
<evidence type="ECO:0000256" key="8">
    <source>
        <dbReference type="ARBA" id="ARBA00022777"/>
    </source>
</evidence>
<dbReference type="InterPro" id="IPR000719">
    <property type="entry name" value="Prot_kinase_dom"/>
</dbReference>
<evidence type="ECO:0000256" key="14">
    <source>
        <dbReference type="SAM" id="Phobius"/>
    </source>
</evidence>
<evidence type="ECO:0000256" key="7">
    <source>
        <dbReference type="ARBA" id="ARBA00022741"/>
    </source>
</evidence>
<dbReference type="GO" id="GO:0004674">
    <property type="term" value="F:protein serine/threonine kinase activity"/>
    <property type="evidence" value="ECO:0007669"/>
    <property type="project" value="UniProtKB-KW"/>
</dbReference>
<keyword evidence="5" id="KW-0808">Transferase</keyword>
<sequence>MKPTMSFGLLMEVLGEPRIPIARLLDSGNLVVVPSDDPNGNEYSWQSFDHPTDSFLGGIPGMKNGWNLRSGLNRKLTSWKSSADPSMGDFTYGMELGGALPEIFLRNGSGKQFRTGPWNGVQFSGTPYLKDNTIFKPIFVSNEQELYFVVMSNDNSVISRLFLRPSGLLVHQTWNDRILDWVDAMDVQRDICDKYGLCGDYGICNFHDDYQPVLCKCLKGFAPNSPGNWSRLDWSGGCRRRTSLGCDKGDGFVKYSSVKVPDTAFTWVNKSMGLGECRTKCLINCSCTAYAYTDIRGSGSGCVLWFGDLIDIREFSVGDGQDLYVKLAASELGVQAAQQGGSNKKKRPVAVLASMIAIIGALLVTLIVWCFIKRTKMRQRDEGSNNQGEYGATEELDLPSFDFVVVETATNKFSDCNIIGKGGFGPVYKGELSTGQEIAVKRLSKNSRQGLHEFKNEVIFISKLQHRNLVRLLGCCIQREEMMLIYEYMPNKSLDSFIFDQARSKLLSWKKRFDIINGIAVGLLYLHRDSRLRIIHRDLKAANVLLDNEMNPKISDFGLARIFGGDETEANTRRVVGTYGYMSPEYAAHGLFSMKSDIFSFGVLILEIVSGKRNKGFYCGGNNFNLLGHAWNLWNEDKALELVDEFMAMEEDFK</sequence>
<dbReference type="PROSITE" id="PS50948">
    <property type="entry name" value="PAN"/>
    <property type="match status" value="1"/>
</dbReference>
<keyword evidence="3" id="KW-1003">Cell membrane</keyword>
<evidence type="ECO:0000256" key="2">
    <source>
        <dbReference type="ARBA" id="ARBA00012513"/>
    </source>
</evidence>
<comment type="subcellular location">
    <subcellularLocation>
        <location evidence="1">Cell membrane</location>
        <topology evidence="1">Single-pass type I membrane protein</topology>
    </subcellularLocation>
</comment>
<evidence type="ECO:0000256" key="10">
    <source>
        <dbReference type="ARBA" id="ARBA00023157"/>
    </source>
</evidence>
<comment type="catalytic activity">
    <reaction evidence="12">
        <text>L-threonyl-[protein] + ATP = O-phospho-L-threonyl-[protein] + ADP + H(+)</text>
        <dbReference type="Rhea" id="RHEA:46608"/>
        <dbReference type="Rhea" id="RHEA-COMP:11060"/>
        <dbReference type="Rhea" id="RHEA-COMP:11605"/>
        <dbReference type="ChEBI" id="CHEBI:15378"/>
        <dbReference type="ChEBI" id="CHEBI:30013"/>
        <dbReference type="ChEBI" id="CHEBI:30616"/>
        <dbReference type="ChEBI" id="CHEBI:61977"/>
        <dbReference type="ChEBI" id="CHEBI:456216"/>
        <dbReference type="EC" id="2.7.11.1"/>
    </reaction>
</comment>
<feature type="transmembrane region" description="Helical" evidence="14">
    <location>
        <begin position="349"/>
        <end position="372"/>
    </location>
</feature>
<accession>A0AAP0KNT8</accession>
<dbReference type="PROSITE" id="PS00108">
    <property type="entry name" value="PROTEIN_KINASE_ST"/>
    <property type="match status" value="1"/>
</dbReference>
<organism evidence="17 18">
    <name type="scientific">Stephania japonica</name>
    <dbReference type="NCBI Taxonomy" id="461633"/>
    <lineage>
        <taxon>Eukaryota</taxon>
        <taxon>Viridiplantae</taxon>
        <taxon>Streptophyta</taxon>
        <taxon>Embryophyta</taxon>
        <taxon>Tracheophyta</taxon>
        <taxon>Spermatophyta</taxon>
        <taxon>Magnoliopsida</taxon>
        <taxon>Ranunculales</taxon>
        <taxon>Menispermaceae</taxon>
        <taxon>Menispermoideae</taxon>
        <taxon>Cissampelideae</taxon>
        <taxon>Stephania</taxon>
    </lineage>
</organism>
<gene>
    <name evidence="17" type="ORF">Sjap_003471</name>
</gene>
<dbReference type="InterPro" id="IPR003609">
    <property type="entry name" value="Pan_app"/>
</dbReference>
<evidence type="ECO:0000256" key="12">
    <source>
        <dbReference type="ARBA" id="ARBA00047899"/>
    </source>
</evidence>
<dbReference type="CDD" id="cd01098">
    <property type="entry name" value="PAN_AP_plant"/>
    <property type="match status" value="1"/>
</dbReference>
<name>A0AAP0KNT8_9MAGN</name>
<dbReference type="InterPro" id="IPR008271">
    <property type="entry name" value="Ser/Thr_kinase_AS"/>
</dbReference>
<evidence type="ECO:0000256" key="5">
    <source>
        <dbReference type="ARBA" id="ARBA00022679"/>
    </source>
</evidence>
<keyword evidence="18" id="KW-1185">Reference proteome</keyword>
<dbReference type="InterPro" id="IPR036426">
    <property type="entry name" value="Bulb-type_lectin_dom_sf"/>
</dbReference>
<dbReference type="PANTHER" id="PTHR27002:SF181">
    <property type="entry name" value="RECEPTOR-LIKE SERINE_THREONINE-PROTEIN KINASE"/>
    <property type="match status" value="1"/>
</dbReference>
<dbReference type="EMBL" id="JBBNAE010000001">
    <property type="protein sequence ID" value="KAK9155991.1"/>
    <property type="molecule type" value="Genomic_DNA"/>
</dbReference>
<keyword evidence="9" id="KW-0067">ATP-binding</keyword>
<feature type="domain" description="Protein kinase" evidence="15">
    <location>
        <begin position="413"/>
        <end position="654"/>
    </location>
</feature>
<keyword evidence="4" id="KW-0723">Serine/threonine-protein kinase</keyword>
<dbReference type="FunFam" id="1.10.510.10:FF:000060">
    <property type="entry name" value="G-type lectin S-receptor-like serine/threonine-protein kinase"/>
    <property type="match status" value="1"/>
</dbReference>
<evidence type="ECO:0000256" key="3">
    <source>
        <dbReference type="ARBA" id="ARBA00022475"/>
    </source>
</evidence>
<evidence type="ECO:0000256" key="11">
    <source>
        <dbReference type="ARBA" id="ARBA00023180"/>
    </source>
</evidence>
<feature type="domain" description="Apple" evidence="16">
    <location>
        <begin position="246"/>
        <end position="328"/>
    </location>
</feature>
<keyword evidence="14" id="KW-1133">Transmembrane helix</keyword>
<evidence type="ECO:0000256" key="13">
    <source>
        <dbReference type="ARBA" id="ARBA00048679"/>
    </source>
</evidence>
<keyword evidence="8" id="KW-0418">Kinase</keyword>
<protein>
    <recommendedName>
        <fullName evidence="2">non-specific serine/threonine protein kinase</fullName>
        <ecNumber evidence="2">2.7.11.1</ecNumber>
    </recommendedName>
</protein>
<dbReference type="AlphaFoldDB" id="A0AAP0KNT8"/>
<dbReference type="Gene3D" id="3.50.4.10">
    <property type="entry name" value="Hepatocyte Growth Factor"/>
    <property type="match status" value="1"/>
</dbReference>
<dbReference type="PROSITE" id="PS50011">
    <property type="entry name" value="PROTEIN_KINASE_DOM"/>
    <property type="match status" value="1"/>
</dbReference>
<evidence type="ECO:0000259" key="15">
    <source>
        <dbReference type="PROSITE" id="PS50011"/>
    </source>
</evidence>
<keyword evidence="14" id="KW-0812">Transmembrane</keyword>
<keyword evidence="11" id="KW-0325">Glycoprotein</keyword>
<evidence type="ECO:0000313" key="18">
    <source>
        <dbReference type="Proteomes" id="UP001417504"/>
    </source>
</evidence>
<dbReference type="GO" id="GO:0048544">
    <property type="term" value="P:recognition of pollen"/>
    <property type="evidence" value="ECO:0007669"/>
    <property type="project" value="InterPro"/>
</dbReference>
<comment type="caution">
    <text evidence="17">The sequence shown here is derived from an EMBL/GenBank/DDBJ whole genome shotgun (WGS) entry which is preliminary data.</text>
</comment>
<dbReference type="FunFam" id="3.30.200.20:FF:000195">
    <property type="entry name" value="G-type lectin S-receptor-like serine/threonine-protein kinase"/>
    <property type="match status" value="1"/>
</dbReference>
<keyword evidence="14" id="KW-0472">Membrane</keyword>
<proteinExistence type="predicted"/>
<comment type="catalytic activity">
    <reaction evidence="13">
        <text>L-seryl-[protein] + ATP = O-phospho-L-seryl-[protein] + ADP + H(+)</text>
        <dbReference type="Rhea" id="RHEA:17989"/>
        <dbReference type="Rhea" id="RHEA-COMP:9863"/>
        <dbReference type="Rhea" id="RHEA-COMP:11604"/>
        <dbReference type="ChEBI" id="CHEBI:15378"/>
        <dbReference type="ChEBI" id="CHEBI:29999"/>
        <dbReference type="ChEBI" id="CHEBI:30616"/>
        <dbReference type="ChEBI" id="CHEBI:83421"/>
        <dbReference type="ChEBI" id="CHEBI:456216"/>
        <dbReference type="EC" id="2.7.11.1"/>
    </reaction>
</comment>
<dbReference type="SUPFAM" id="SSF51110">
    <property type="entry name" value="alpha-D-mannose-specific plant lectins"/>
    <property type="match status" value="1"/>
</dbReference>
<evidence type="ECO:0000259" key="16">
    <source>
        <dbReference type="PROSITE" id="PS50948"/>
    </source>
</evidence>
<dbReference type="InterPro" id="IPR000858">
    <property type="entry name" value="S_locus_glycoprot_dom"/>
</dbReference>
<keyword evidence="10" id="KW-1015">Disulfide bond</keyword>
<dbReference type="Pfam" id="PF07714">
    <property type="entry name" value="PK_Tyr_Ser-Thr"/>
    <property type="match status" value="1"/>
</dbReference>
<evidence type="ECO:0000313" key="17">
    <source>
        <dbReference type="EMBL" id="KAK9155991.1"/>
    </source>
</evidence>
<dbReference type="SMART" id="SM00220">
    <property type="entry name" value="S_TKc"/>
    <property type="match status" value="1"/>
</dbReference>
<reference evidence="17 18" key="1">
    <citation type="submission" date="2024-01" db="EMBL/GenBank/DDBJ databases">
        <title>Genome assemblies of Stephania.</title>
        <authorList>
            <person name="Yang L."/>
        </authorList>
    </citation>
    <scope>NUCLEOTIDE SEQUENCE [LARGE SCALE GENOMIC DNA]</scope>
    <source>
        <strain evidence="17">QJT</strain>
        <tissue evidence="17">Leaf</tissue>
    </source>
</reference>
<dbReference type="GO" id="GO:0005524">
    <property type="term" value="F:ATP binding"/>
    <property type="evidence" value="ECO:0007669"/>
    <property type="project" value="UniProtKB-KW"/>
</dbReference>
<dbReference type="Pfam" id="PF01453">
    <property type="entry name" value="B_lectin"/>
    <property type="match status" value="1"/>
</dbReference>
<dbReference type="PANTHER" id="PTHR27002">
    <property type="entry name" value="RECEPTOR-LIKE SERINE/THREONINE-PROTEIN KINASE SD1-8"/>
    <property type="match status" value="1"/>
</dbReference>
<keyword evidence="7" id="KW-0547">Nucleotide-binding</keyword>
<evidence type="ECO:0000256" key="1">
    <source>
        <dbReference type="ARBA" id="ARBA00004251"/>
    </source>
</evidence>
<dbReference type="Gene3D" id="1.10.510.10">
    <property type="entry name" value="Transferase(Phosphotransferase) domain 1"/>
    <property type="match status" value="1"/>
</dbReference>
<dbReference type="Pfam" id="PF08276">
    <property type="entry name" value="PAN_2"/>
    <property type="match status" value="1"/>
</dbReference>
<dbReference type="Proteomes" id="UP001417504">
    <property type="component" value="Unassembled WGS sequence"/>
</dbReference>
<evidence type="ECO:0000256" key="4">
    <source>
        <dbReference type="ARBA" id="ARBA00022527"/>
    </source>
</evidence>
<dbReference type="InterPro" id="IPR001480">
    <property type="entry name" value="Bulb-type_lectin_dom"/>
</dbReference>
<dbReference type="Pfam" id="PF00954">
    <property type="entry name" value="S_locus_glycop"/>
    <property type="match status" value="1"/>
</dbReference>
<dbReference type="SUPFAM" id="SSF56112">
    <property type="entry name" value="Protein kinase-like (PK-like)"/>
    <property type="match status" value="1"/>
</dbReference>